<dbReference type="PANTHER" id="PTHR10196">
    <property type="entry name" value="SUGAR KINASE"/>
    <property type="match status" value="1"/>
</dbReference>
<feature type="domain" description="Carbohydrate kinase FGGY N-terminal" evidence="7">
    <location>
        <begin position="143"/>
        <end position="253"/>
    </location>
</feature>
<dbReference type="CDD" id="cd07776">
    <property type="entry name" value="ASKHA_NBD_FGGY_SpXK-like"/>
    <property type="match status" value="1"/>
</dbReference>
<dbReference type="STRING" id="77020.A0A0M8MV53"/>
<comment type="catalytic activity">
    <reaction evidence="5 6">
        <text>D-xylulose + ATP = D-xylulose 5-phosphate + ADP + H(+)</text>
        <dbReference type="Rhea" id="RHEA:10964"/>
        <dbReference type="ChEBI" id="CHEBI:15378"/>
        <dbReference type="ChEBI" id="CHEBI:17140"/>
        <dbReference type="ChEBI" id="CHEBI:30616"/>
        <dbReference type="ChEBI" id="CHEBI:57737"/>
        <dbReference type="ChEBI" id="CHEBI:456216"/>
        <dbReference type="EC" id="2.7.1.17"/>
    </reaction>
</comment>
<dbReference type="GO" id="GO:0004856">
    <property type="term" value="F:D-xylulokinase activity"/>
    <property type="evidence" value="ECO:0007669"/>
    <property type="project" value="UniProtKB-UniRule"/>
</dbReference>
<proteinExistence type="inferred from homology"/>
<name>A0A0M8MV53_9BASI</name>
<evidence type="ECO:0000313" key="9">
    <source>
        <dbReference type="EMBL" id="KOS14221.1"/>
    </source>
</evidence>
<comment type="similarity">
    <text evidence="1 6">Belongs to the FGGY kinase family.</text>
</comment>
<organism evidence="9 10">
    <name type="scientific">Malassezia pachydermatis</name>
    <dbReference type="NCBI Taxonomy" id="77020"/>
    <lineage>
        <taxon>Eukaryota</taxon>
        <taxon>Fungi</taxon>
        <taxon>Dikarya</taxon>
        <taxon>Basidiomycota</taxon>
        <taxon>Ustilaginomycotina</taxon>
        <taxon>Malasseziomycetes</taxon>
        <taxon>Malasseziales</taxon>
        <taxon>Malasseziaceae</taxon>
        <taxon>Malassezia</taxon>
    </lineage>
</organism>
<dbReference type="Pfam" id="PF00370">
    <property type="entry name" value="FGGY_N"/>
    <property type="match status" value="1"/>
</dbReference>
<dbReference type="EC" id="2.7.1.17" evidence="6"/>
<evidence type="ECO:0000259" key="7">
    <source>
        <dbReference type="Pfam" id="PF00370"/>
    </source>
</evidence>
<keyword evidence="4 6" id="KW-0418">Kinase</keyword>
<dbReference type="SUPFAM" id="SSF53067">
    <property type="entry name" value="Actin-like ATPase domain"/>
    <property type="match status" value="2"/>
</dbReference>
<evidence type="ECO:0000256" key="6">
    <source>
        <dbReference type="RuleBase" id="RU367058"/>
    </source>
</evidence>
<dbReference type="Gene3D" id="3.30.420.40">
    <property type="match status" value="2"/>
</dbReference>
<dbReference type="Pfam" id="PF02782">
    <property type="entry name" value="FGGY_C"/>
    <property type="match status" value="1"/>
</dbReference>
<accession>A0A0M8MV53</accession>
<dbReference type="InterPro" id="IPR042024">
    <property type="entry name" value="D-XK_euk"/>
</dbReference>
<comment type="function">
    <text evidence="6">Highly specific D-xylulose kinase which participates in the catabolism of xylose. Xylose is a major component of hemicelluloses such as xylan. Most fungi utilize D-xylose via three enzymatic reactions, xylose reductase (XR), xylitol dehydrogenase (XDH), and xylulokinase, to form xylulose 5-phosphate, which enters pentose phosphate pathway.</text>
</comment>
<evidence type="ECO:0000313" key="10">
    <source>
        <dbReference type="Proteomes" id="UP000037751"/>
    </source>
</evidence>
<keyword evidence="3 6" id="KW-0808">Transferase</keyword>
<dbReference type="GO" id="GO:0005997">
    <property type="term" value="P:xylulose metabolic process"/>
    <property type="evidence" value="ECO:0007669"/>
    <property type="project" value="TreeGrafter"/>
</dbReference>
<dbReference type="AlphaFoldDB" id="A0A0M8MV53"/>
<sequence length="584" mass="64424">MAQDTSPLFLGLDLSTQALKASLLDINLNGIDEALVRFDVDLPMYETCGGILPQGHALLDEPDAAASPAMMYLAAMDKLWDRVKHERRWPIERIAAISAAGQQHASVYLAEGATHKLQQVRSDMPLANQLDTTFFSRATVPNWQDATTLQECDELMAAADKAFDEPSPALCRVTGSIAHTRFTAAQILRWRRARPDEYAHTQTIALVSNFVATLLTAGRDVVMAPIDQSDACGMNLYDMRQRAWSKELLAFIAGGAEHAADLEAKLGVVATDPRHIVARAGTWFQERYGVSPDCLVCQATGDNPATLQCLTPLFGEAVLSLGTSDTILLPSRDYAPDVHFHTFEHPASSHSHDKEMTPPYFQMFVYKNGSLAREWVRDTYCHGTWTEFNEAMHASPTPSHGTGFYWRRPEIIPWNASGVHRFAPDGQRLEEFAEPTYNAAAMVQSQAMSFKTRIGHVLTKANVPLERVYVVGGAAENQALCQVLANVLHCPIARPLIQGRSAETGERVPYNYCSVGAAFRARWVWECATKEHTEVSFEACVAQARGEAGAVTYTVIATPQEDIATTFDVYVDTWTAWEKAAQTA</sequence>
<reference evidence="9 10" key="1">
    <citation type="submission" date="2015-07" db="EMBL/GenBank/DDBJ databases">
        <title>Draft Genome Sequence of Malassezia furfur CBS1878 and Malassezia pachydermatis CBS1879.</title>
        <authorList>
            <person name="Triana S."/>
            <person name="Ohm R."/>
            <person name="Gonzalez A."/>
            <person name="DeCock H."/>
            <person name="Restrepo S."/>
            <person name="Celis A."/>
        </authorList>
    </citation>
    <scope>NUCLEOTIDE SEQUENCE [LARGE SCALE GENOMIC DNA]</scope>
    <source>
        <strain evidence="9 10">CBS 1879</strain>
    </source>
</reference>
<dbReference type="Proteomes" id="UP000037751">
    <property type="component" value="Unassembled WGS sequence"/>
</dbReference>
<keyword evidence="6" id="KW-0119">Carbohydrate metabolism</keyword>
<dbReference type="RefSeq" id="XP_017991853.1">
    <property type="nucleotide sequence ID" value="XM_018138716.1"/>
</dbReference>
<evidence type="ECO:0000256" key="3">
    <source>
        <dbReference type="ARBA" id="ARBA00022679"/>
    </source>
</evidence>
<evidence type="ECO:0000256" key="4">
    <source>
        <dbReference type="ARBA" id="ARBA00022777"/>
    </source>
</evidence>
<comment type="caution">
    <text evidence="9">The sequence shown here is derived from an EMBL/GenBank/DDBJ whole genome shotgun (WGS) entry which is preliminary data.</text>
</comment>
<dbReference type="GO" id="GO:0005829">
    <property type="term" value="C:cytosol"/>
    <property type="evidence" value="ECO:0007669"/>
    <property type="project" value="TreeGrafter"/>
</dbReference>
<dbReference type="EMBL" id="LGAV01000004">
    <property type="protein sequence ID" value="KOS14221.1"/>
    <property type="molecule type" value="Genomic_DNA"/>
</dbReference>
<evidence type="ECO:0000256" key="2">
    <source>
        <dbReference type="ARBA" id="ARBA00022629"/>
    </source>
</evidence>
<keyword evidence="6" id="KW-0547">Nucleotide-binding</keyword>
<dbReference type="OrthoDB" id="1728974at2759"/>
<dbReference type="VEuPathDB" id="FungiDB:Malapachy_4265"/>
<dbReference type="InterPro" id="IPR018484">
    <property type="entry name" value="FGGY_N"/>
</dbReference>
<protein>
    <recommendedName>
        <fullName evidence="6">Xylulose kinase</fullName>
        <ecNumber evidence="6">2.7.1.17</ecNumber>
    </recommendedName>
</protein>
<feature type="domain" description="Carbohydrate kinase FGGY C-terminal" evidence="8">
    <location>
        <begin position="318"/>
        <end position="495"/>
    </location>
</feature>
<evidence type="ECO:0000256" key="5">
    <source>
        <dbReference type="ARBA" id="ARBA00048885"/>
    </source>
</evidence>
<dbReference type="InterPro" id="IPR043129">
    <property type="entry name" value="ATPase_NBD"/>
</dbReference>
<dbReference type="PANTHER" id="PTHR10196:SF57">
    <property type="entry name" value="XYLULOSE KINASE"/>
    <property type="match status" value="1"/>
</dbReference>
<keyword evidence="6" id="KW-0067">ATP-binding</keyword>
<keyword evidence="10" id="KW-1185">Reference proteome</keyword>
<evidence type="ECO:0000256" key="1">
    <source>
        <dbReference type="ARBA" id="ARBA00009156"/>
    </source>
</evidence>
<dbReference type="GO" id="GO:0005524">
    <property type="term" value="F:ATP binding"/>
    <property type="evidence" value="ECO:0007669"/>
    <property type="project" value="UniProtKB-UniRule"/>
</dbReference>
<dbReference type="InterPro" id="IPR018485">
    <property type="entry name" value="FGGY_C"/>
</dbReference>
<dbReference type="GeneID" id="28730592"/>
<dbReference type="GO" id="GO:0042732">
    <property type="term" value="P:D-xylose metabolic process"/>
    <property type="evidence" value="ECO:0007669"/>
    <property type="project" value="UniProtKB-UniRule"/>
</dbReference>
<keyword evidence="2 6" id="KW-0859">Xylose metabolism</keyword>
<gene>
    <name evidence="9" type="ORF">Malapachy_4265</name>
</gene>
<evidence type="ECO:0000259" key="8">
    <source>
        <dbReference type="Pfam" id="PF02782"/>
    </source>
</evidence>